<dbReference type="InterPro" id="IPR036390">
    <property type="entry name" value="WH_DNA-bd_sf"/>
</dbReference>
<dbReference type="InterPro" id="IPR027417">
    <property type="entry name" value="P-loop_NTPase"/>
</dbReference>
<organism evidence="3 4">
    <name type="scientific">Candidatus Protoclostridium stercorigallinarum</name>
    <dbReference type="NCBI Taxonomy" id="2838741"/>
    <lineage>
        <taxon>Bacteria</taxon>
        <taxon>Bacillati</taxon>
        <taxon>Bacillota</taxon>
        <taxon>Clostridia</taxon>
        <taxon>Candidatus Protoclostridium</taxon>
    </lineage>
</organism>
<dbReference type="SUPFAM" id="SSF52540">
    <property type="entry name" value="P-loop containing nucleoside triphosphate hydrolases"/>
    <property type="match status" value="1"/>
</dbReference>
<dbReference type="Pfam" id="PF03008">
    <property type="entry name" value="DUF234"/>
    <property type="match status" value="1"/>
</dbReference>
<dbReference type="SUPFAM" id="SSF46785">
    <property type="entry name" value="Winged helix' DNA-binding domain"/>
    <property type="match status" value="1"/>
</dbReference>
<reference evidence="3" key="2">
    <citation type="submission" date="2021-04" db="EMBL/GenBank/DDBJ databases">
        <authorList>
            <person name="Gilroy R."/>
        </authorList>
    </citation>
    <scope>NUCLEOTIDE SEQUENCE</scope>
    <source>
        <strain evidence="3">12435</strain>
    </source>
</reference>
<dbReference type="Proteomes" id="UP000823990">
    <property type="component" value="Unassembled WGS sequence"/>
</dbReference>
<keyword evidence="3" id="KW-0067">ATP-binding</keyword>
<evidence type="ECO:0000259" key="1">
    <source>
        <dbReference type="Pfam" id="PF01637"/>
    </source>
</evidence>
<protein>
    <submittedName>
        <fullName evidence="3">ATP-binding protein</fullName>
    </submittedName>
</protein>
<comment type="caution">
    <text evidence="3">The sequence shown here is derived from an EMBL/GenBank/DDBJ whole genome shotgun (WGS) entry which is preliminary data.</text>
</comment>
<accession>A0A9D1Q209</accession>
<dbReference type="AlphaFoldDB" id="A0A9D1Q209"/>
<sequence length="453" mass="51149">MFTGREKESEALQAVLKKKSGSVLVYGKRKIGKTTLILRTLKDDPNKTVYYECLKAPLQENIDGFVTALADAHVLPVKMGFGSFGDVFRYIDSLGQTLNIVIDEYPYLKQFAKSETVDSVFQSIIDRMVNIRLFIAGSHIGMMKDLLEEKNALYGRFSLVVRLGELDHKEAAAFYPDKTAYDKVAFYSVFGGSPFVCEQIDANKGLKENLVRTLLNPLSSIYSYAENLLVSDLAGSTNAERIFSAIGNGKKKYGEIENKLGLSNNGLLSKQLKNLLDMGMIAKVYPINKEDDNKKVSYELTDNLLRFWYTYVYRNKGALRMLGAEAFFDNRIAPTLTTFISHRFEDIARTYFSLRVKSGKESGILNIGTYYYDDAARKTNGEFDVVLQKRDGYDVYEVKYLSSPLSEKIMRAEEAQIRQIKGIPIARIGFISINGFENRPPDFVCIDGQALYD</sequence>
<dbReference type="InterPro" id="IPR036388">
    <property type="entry name" value="WH-like_DNA-bd_sf"/>
</dbReference>
<dbReference type="Gene3D" id="1.10.10.10">
    <property type="entry name" value="Winged helix-like DNA-binding domain superfamily/Winged helix DNA-binding domain"/>
    <property type="match status" value="1"/>
</dbReference>
<dbReference type="Gene3D" id="3.40.50.300">
    <property type="entry name" value="P-loop containing nucleotide triphosphate hydrolases"/>
    <property type="match status" value="1"/>
</dbReference>
<feature type="domain" description="ATPase" evidence="1">
    <location>
        <begin position="2"/>
        <end position="195"/>
    </location>
</feature>
<name>A0A9D1Q209_9FIRM</name>
<dbReference type="EMBL" id="DXHS01000087">
    <property type="protein sequence ID" value="HIW02792.1"/>
    <property type="molecule type" value="Genomic_DNA"/>
</dbReference>
<dbReference type="PANTHER" id="PTHR34704">
    <property type="entry name" value="ATPASE"/>
    <property type="match status" value="1"/>
</dbReference>
<feature type="domain" description="DUF234" evidence="2">
    <location>
        <begin position="308"/>
        <end position="402"/>
    </location>
</feature>
<gene>
    <name evidence="3" type="ORF">H9892_05575</name>
</gene>
<evidence type="ECO:0000259" key="2">
    <source>
        <dbReference type="Pfam" id="PF03008"/>
    </source>
</evidence>
<dbReference type="Pfam" id="PF01637">
    <property type="entry name" value="ATPase_2"/>
    <property type="match status" value="1"/>
</dbReference>
<proteinExistence type="predicted"/>
<reference evidence="3" key="1">
    <citation type="journal article" date="2021" name="PeerJ">
        <title>Extensive microbial diversity within the chicken gut microbiome revealed by metagenomics and culture.</title>
        <authorList>
            <person name="Gilroy R."/>
            <person name="Ravi A."/>
            <person name="Getino M."/>
            <person name="Pursley I."/>
            <person name="Horton D.L."/>
            <person name="Alikhan N.F."/>
            <person name="Baker D."/>
            <person name="Gharbi K."/>
            <person name="Hall N."/>
            <person name="Watson M."/>
            <person name="Adriaenssens E.M."/>
            <person name="Foster-Nyarko E."/>
            <person name="Jarju S."/>
            <person name="Secka A."/>
            <person name="Antonio M."/>
            <person name="Oren A."/>
            <person name="Chaudhuri R.R."/>
            <person name="La Ragione R."/>
            <person name="Hildebrand F."/>
            <person name="Pallen M.J."/>
        </authorList>
    </citation>
    <scope>NUCLEOTIDE SEQUENCE</scope>
    <source>
        <strain evidence="3">12435</strain>
    </source>
</reference>
<dbReference type="GO" id="GO:0005524">
    <property type="term" value="F:ATP binding"/>
    <property type="evidence" value="ECO:0007669"/>
    <property type="project" value="UniProtKB-KW"/>
</dbReference>
<evidence type="ECO:0000313" key="3">
    <source>
        <dbReference type="EMBL" id="HIW02792.1"/>
    </source>
</evidence>
<dbReference type="InterPro" id="IPR011579">
    <property type="entry name" value="ATPase_dom"/>
</dbReference>
<dbReference type="InterPro" id="IPR004256">
    <property type="entry name" value="DUF234"/>
</dbReference>
<evidence type="ECO:0000313" key="4">
    <source>
        <dbReference type="Proteomes" id="UP000823990"/>
    </source>
</evidence>
<keyword evidence="3" id="KW-0547">Nucleotide-binding</keyword>
<dbReference type="PANTHER" id="PTHR34704:SF1">
    <property type="entry name" value="ATPASE"/>
    <property type="match status" value="1"/>
</dbReference>